<sequence>MAEEVTAEAMEVTPWGTGEVHLPTLADEPHQILLLFTLSHLRRLATKNQKRKCRVRCVLLRDPEKNRRRGKRVRVPRRLLETDVGGDGGFIVDSGSTFTFMERPIYDMVAREFWRQVNYTRAAEVEAYSGLGPCFVVPFLGGGRTMSFPEMGLSMFIVPTPHRCVSYLRWWVIDMSCRGDGGSNGLWPYCMYREFVSVEGEGRCSKLTVEVSVPHVNCTEDVAAFVALATIVDRRRGYKHGCLQTLLSAVQEGTLPTVDQREKNQQVD</sequence>
<dbReference type="AlphaFoldDB" id="A0ABD1LTG7"/>
<evidence type="ECO:0000313" key="3">
    <source>
        <dbReference type="Proteomes" id="UP001603857"/>
    </source>
</evidence>
<organism evidence="2 3">
    <name type="scientific">Flemingia macrophylla</name>
    <dbReference type="NCBI Taxonomy" id="520843"/>
    <lineage>
        <taxon>Eukaryota</taxon>
        <taxon>Viridiplantae</taxon>
        <taxon>Streptophyta</taxon>
        <taxon>Embryophyta</taxon>
        <taxon>Tracheophyta</taxon>
        <taxon>Spermatophyta</taxon>
        <taxon>Magnoliopsida</taxon>
        <taxon>eudicotyledons</taxon>
        <taxon>Gunneridae</taxon>
        <taxon>Pentapetalae</taxon>
        <taxon>rosids</taxon>
        <taxon>fabids</taxon>
        <taxon>Fabales</taxon>
        <taxon>Fabaceae</taxon>
        <taxon>Papilionoideae</taxon>
        <taxon>50 kb inversion clade</taxon>
        <taxon>NPAAA clade</taxon>
        <taxon>indigoferoid/millettioid clade</taxon>
        <taxon>Phaseoleae</taxon>
        <taxon>Flemingia</taxon>
    </lineage>
</organism>
<comment type="caution">
    <text evidence="2">The sequence shown here is derived from an EMBL/GenBank/DDBJ whole genome shotgun (WGS) entry which is preliminary data.</text>
</comment>
<evidence type="ECO:0000259" key="1">
    <source>
        <dbReference type="Pfam" id="PF14541"/>
    </source>
</evidence>
<evidence type="ECO:0000313" key="2">
    <source>
        <dbReference type="EMBL" id="KAL2326800.1"/>
    </source>
</evidence>
<name>A0ABD1LTG7_9FABA</name>
<dbReference type="EMBL" id="JBGMDY010000007">
    <property type="protein sequence ID" value="KAL2326800.1"/>
    <property type="molecule type" value="Genomic_DNA"/>
</dbReference>
<protein>
    <recommendedName>
        <fullName evidence="1">Xylanase inhibitor C-terminal domain-containing protein</fullName>
    </recommendedName>
</protein>
<dbReference type="InterPro" id="IPR010410">
    <property type="entry name" value="DUF1005"/>
</dbReference>
<proteinExistence type="predicted"/>
<accession>A0ABD1LTG7</accession>
<reference evidence="2 3" key="1">
    <citation type="submission" date="2024-08" db="EMBL/GenBank/DDBJ databases">
        <title>Insights into the chromosomal genome structure of Flemingia macrophylla.</title>
        <authorList>
            <person name="Ding Y."/>
            <person name="Zhao Y."/>
            <person name="Bi W."/>
            <person name="Wu M."/>
            <person name="Zhao G."/>
            <person name="Gong Y."/>
            <person name="Li W."/>
            <person name="Zhang P."/>
        </authorList>
    </citation>
    <scope>NUCLEOTIDE SEQUENCE [LARGE SCALE GENOMIC DNA]</scope>
    <source>
        <strain evidence="2">DYQJB</strain>
        <tissue evidence="2">Leaf</tissue>
    </source>
</reference>
<dbReference type="Gene3D" id="2.40.70.10">
    <property type="entry name" value="Acid Proteases"/>
    <property type="match status" value="1"/>
</dbReference>
<dbReference type="InterPro" id="IPR021109">
    <property type="entry name" value="Peptidase_aspartic_dom_sf"/>
</dbReference>
<gene>
    <name evidence="2" type="ORF">Fmac_020227</name>
</gene>
<dbReference type="Pfam" id="PF14541">
    <property type="entry name" value="TAXi_C"/>
    <property type="match status" value="1"/>
</dbReference>
<dbReference type="Proteomes" id="UP001603857">
    <property type="component" value="Unassembled WGS sequence"/>
</dbReference>
<keyword evidence="3" id="KW-1185">Reference proteome</keyword>
<dbReference type="SUPFAM" id="SSF50630">
    <property type="entry name" value="Acid proteases"/>
    <property type="match status" value="1"/>
</dbReference>
<dbReference type="InterPro" id="IPR032799">
    <property type="entry name" value="TAXi_C"/>
</dbReference>
<dbReference type="Pfam" id="PF06219">
    <property type="entry name" value="DUF1005"/>
    <property type="match status" value="1"/>
</dbReference>
<feature type="domain" description="Xylanase inhibitor C-terminal" evidence="1">
    <location>
        <begin position="70"/>
        <end position="153"/>
    </location>
</feature>